<dbReference type="OrthoDB" id="9801098at2"/>
<keyword evidence="3" id="KW-0203">Cytokinin biosynthesis</keyword>
<evidence type="ECO:0000256" key="3">
    <source>
        <dbReference type="RuleBase" id="RU363015"/>
    </source>
</evidence>
<comment type="catalytic activity">
    <reaction evidence="1">
        <text>AMP + H2O = D-ribose 5-phosphate + adenine</text>
        <dbReference type="Rhea" id="RHEA:20129"/>
        <dbReference type="ChEBI" id="CHEBI:15377"/>
        <dbReference type="ChEBI" id="CHEBI:16708"/>
        <dbReference type="ChEBI" id="CHEBI:78346"/>
        <dbReference type="ChEBI" id="CHEBI:456215"/>
        <dbReference type="EC" id="3.2.2.4"/>
    </reaction>
</comment>
<dbReference type="AlphaFoldDB" id="A0A4V1NUS7"/>
<comment type="similarity">
    <text evidence="2 3">Belongs to the LOG family.</text>
</comment>
<dbReference type="InterPro" id="IPR005269">
    <property type="entry name" value="LOG"/>
</dbReference>
<dbReference type="Pfam" id="PF03641">
    <property type="entry name" value="Lysine_decarbox"/>
    <property type="match status" value="1"/>
</dbReference>
<dbReference type="GO" id="GO:0008714">
    <property type="term" value="F:AMP nucleosidase activity"/>
    <property type="evidence" value="ECO:0007669"/>
    <property type="project" value="UniProtKB-EC"/>
</dbReference>
<evidence type="ECO:0000256" key="2">
    <source>
        <dbReference type="ARBA" id="ARBA00006763"/>
    </source>
</evidence>
<name>A0A4V1NUS7_9BACT</name>
<dbReference type="RefSeq" id="WP_129209820.1">
    <property type="nucleotide sequence ID" value="NZ_BMGU01000002.1"/>
</dbReference>
<accession>A0A4V1NUS7</accession>
<organism evidence="4 5">
    <name type="scientific">Silvibacterium dinghuense</name>
    <dbReference type="NCBI Taxonomy" id="1560006"/>
    <lineage>
        <taxon>Bacteria</taxon>
        <taxon>Pseudomonadati</taxon>
        <taxon>Acidobacteriota</taxon>
        <taxon>Terriglobia</taxon>
        <taxon>Terriglobales</taxon>
        <taxon>Acidobacteriaceae</taxon>
        <taxon>Silvibacterium</taxon>
    </lineage>
</organism>
<dbReference type="EC" id="3.2.2.n1" evidence="3"/>
<dbReference type="PANTHER" id="PTHR31223">
    <property type="entry name" value="LOG FAMILY PROTEIN YJL055W"/>
    <property type="match status" value="1"/>
</dbReference>
<gene>
    <name evidence="4" type="ORF">ESZ00_18115</name>
</gene>
<evidence type="ECO:0000313" key="4">
    <source>
        <dbReference type="EMBL" id="RXS93278.1"/>
    </source>
</evidence>
<dbReference type="EMBL" id="SDMK01000005">
    <property type="protein sequence ID" value="RXS93278.1"/>
    <property type="molecule type" value="Genomic_DNA"/>
</dbReference>
<dbReference type="NCBIfam" id="TIGR00730">
    <property type="entry name" value="Rossman fold protein, TIGR00730 family"/>
    <property type="match status" value="1"/>
</dbReference>
<evidence type="ECO:0000256" key="1">
    <source>
        <dbReference type="ARBA" id="ARBA00000274"/>
    </source>
</evidence>
<protein>
    <recommendedName>
        <fullName evidence="3">Cytokinin riboside 5'-monophosphate phosphoribohydrolase</fullName>
        <ecNumber evidence="3">3.2.2.n1</ecNumber>
    </recommendedName>
</protein>
<dbReference type="SUPFAM" id="SSF102405">
    <property type="entry name" value="MCP/YpsA-like"/>
    <property type="match status" value="1"/>
</dbReference>
<reference evidence="4 5" key="1">
    <citation type="journal article" date="2016" name="Int. J. Syst. Evol. Microbiol.">
        <title>Acidipila dinghuensis sp. nov., an acidobacterium isolated from forest soil.</title>
        <authorList>
            <person name="Jiang Y.W."/>
            <person name="Wang J."/>
            <person name="Chen M.H."/>
            <person name="Lv Y.Y."/>
            <person name="Qiu L.H."/>
        </authorList>
    </citation>
    <scope>NUCLEOTIDE SEQUENCE [LARGE SCALE GENOMIC DNA]</scope>
    <source>
        <strain evidence="4 5">DHOF10</strain>
    </source>
</reference>
<dbReference type="Proteomes" id="UP000290253">
    <property type="component" value="Unassembled WGS sequence"/>
</dbReference>
<dbReference type="Gene3D" id="3.40.50.450">
    <property type="match status" value="1"/>
</dbReference>
<evidence type="ECO:0000313" key="5">
    <source>
        <dbReference type="Proteomes" id="UP000290253"/>
    </source>
</evidence>
<dbReference type="GO" id="GO:0009691">
    <property type="term" value="P:cytokinin biosynthetic process"/>
    <property type="evidence" value="ECO:0007669"/>
    <property type="project" value="UniProtKB-UniRule"/>
</dbReference>
<comment type="caution">
    <text evidence="4">The sequence shown here is derived from an EMBL/GenBank/DDBJ whole genome shotgun (WGS) entry which is preliminary data.</text>
</comment>
<sequence length="199" mass="21086">MNLPRHNIAVFCGSASGSRPAYLEAARALGRGIATRGHGLVYGGATVGLMGAVAEAALADGAPVIGVIPDVLAGREIAHRHLTELHAVGTMHERKALMAERSHAFLALPGGYGTLDEFFEIVTWAVLKIHASPCVLINIDGYWDPMLAFLDHVLAEGFLKPETRALVQLAGSVNEALDRVEQHWAAHPHAGLIGDPSVI</sequence>
<dbReference type="GO" id="GO:0005829">
    <property type="term" value="C:cytosol"/>
    <property type="evidence" value="ECO:0007669"/>
    <property type="project" value="TreeGrafter"/>
</dbReference>
<keyword evidence="3" id="KW-0378">Hydrolase</keyword>
<dbReference type="InterPro" id="IPR031100">
    <property type="entry name" value="LOG_fam"/>
</dbReference>
<keyword evidence="5" id="KW-1185">Reference proteome</keyword>
<proteinExistence type="inferred from homology"/>
<dbReference type="PANTHER" id="PTHR31223:SF70">
    <property type="entry name" value="LOG FAMILY PROTEIN YJL055W"/>
    <property type="match status" value="1"/>
</dbReference>